<dbReference type="Proteomes" id="UP000808372">
    <property type="component" value="Chromosome 13"/>
</dbReference>
<evidence type="ECO:0000313" key="6">
    <source>
        <dbReference type="Proteomes" id="UP000808372"/>
    </source>
</evidence>
<dbReference type="InterPro" id="IPR008936">
    <property type="entry name" value="Rho_GTPase_activation_prot"/>
</dbReference>
<dbReference type="PROSITE" id="PS50238">
    <property type="entry name" value="RHOGAP"/>
    <property type="match status" value="1"/>
</dbReference>
<accession>A0A8U1BZ93</accession>
<dbReference type="Pfam" id="PF00130">
    <property type="entry name" value="C1_1"/>
    <property type="match status" value="1"/>
</dbReference>
<dbReference type="PROSITE" id="PS50081">
    <property type="entry name" value="ZF_DAG_PE_2"/>
    <property type="match status" value="1"/>
</dbReference>
<feature type="domain" description="Phorbol-ester/DAG-type" evidence="4">
    <location>
        <begin position="80"/>
        <end position="111"/>
    </location>
</feature>
<dbReference type="GO" id="GO:0007165">
    <property type="term" value="P:signal transduction"/>
    <property type="evidence" value="ECO:0007669"/>
    <property type="project" value="InterPro"/>
</dbReference>
<name>A0A8U1BZ93_SALNM</name>
<dbReference type="Pfam" id="PF00620">
    <property type="entry name" value="RhoGAP"/>
    <property type="match status" value="1"/>
</dbReference>
<gene>
    <name evidence="7" type="primary">LOC120057873</name>
</gene>
<evidence type="ECO:0000259" key="4">
    <source>
        <dbReference type="PROSITE" id="PS50081"/>
    </source>
</evidence>
<dbReference type="SUPFAM" id="SSF48350">
    <property type="entry name" value="GTPase activation domain, GAP"/>
    <property type="match status" value="1"/>
</dbReference>
<dbReference type="SUPFAM" id="SSF57889">
    <property type="entry name" value="Cysteine-rich domain"/>
    <property type="match status" value="1"/>
</dbReference>
<dbReference type="PANTHER" id="PTHR46075:SF2">
    <property type="entry name" value="RHO GTPASE ACTIVATING PROTEIN AT 5A, ISOFORM A"/>
    <property type="match status" value="1"/>
</dbReference>
<sequence length="230" mass="26478">MYSTEMWMRNEQKSLVQKAKQEANQQDILAAALGMRISGPQKPPATIWQPLKLFAYSQLTSLVRKATLKDNSLPHKYEKVHNFKVHTFRGPHWCEYCANFMWGLKAQGVKCAGLKSEGLYRMSGFSDSVEDVKSAFDRELEDPEKQQEAFREALELLPAAHSETLRYLMVHLKRVTLNEKDNLMNAENLGIVFGPTLLRAPNLDAMTALNDIRYQRRVVEFLIKNEDILF</sequence>
<dbReference type="SMART" id="SM00324">
    <property type="entry name" value="RhoGAP"/>
    <property type="match status" value="1"/>
</dbReference>
<evidence type="ECO:0000259" key="5">
    <source>
        <dbReference type="PROSITE" id="PS50238"/>
    </source>
</evidence>
<dbReference type="Gene3D" id="3.30.60.20">
    <property type="match status" value="1"/>
</dbReference>
<organism evidence="6 7">
    <name type="scientific">Salvelinus namaycush</name>
    <name type="common">Lake trout</name>
    <name type="synonym">Salmo namaycush</name>
    <dbReference type="NCBI Taxonomy" id="8040"/>
    <lineage>
        <taxon>Eukaryota</taxon>
        <taxon>Metazoa</taxon>
        <taxon>Chordata</taxon>
        <taxon>Craniata</taxon>
        <taxon>Vertebrata</taxon>
        <taxon>Euteleostomi</taxon>
        <taxon>Actinopterygii</taxon>
        <taxon>Neopterygii</taxon>
        <taxon>Teleostei</taxon>
        <taxon>Protacanthopterygii</taxon>
        <taxon>Salmoniformes</taxon>
        <taxon>Salmonidae</taxon>
        <taxon>Salmoninae</taxon>
        <taxon>Salvelinus</taxon>
    </lineage>
</organism>
<dbReference type="Gene3D" id="1.10.555.10">
    <property type="entry name" value="Rho GTPase activation protein"/>
    <property type="match status" value="1"/>
</dbReference>
<dbReference type="RefSeq" id="XP_038862277.1">
    <property type="nucleotide sequence ID" value="XM_039006349.1"/>
</dbReference>
<dbReference type="InterPro" id="IPR002219">
    <property type="entry name" value="PKC_DAG/PE"/>
</dbReference>
<dbReference type="PANTHER" id="PTHR46075">
    <property type="entry name" value="CHIMERIN FAMILY MEMBER"/>
    <property type="match status" value="1"/>
</dbReference>
<reference evidence="7" key="1">
    <citation type="submission" date="2025-08" db="UniProtKB">
        <authorList>
            <consortium name="RefSeq"/>
        </authorList>
    </citation>
    <scope>IDENTIFICATION</scope>
    <source>
        <tissue evidence="7">White muscle</tissue>
    </source>
</reference>
<protein>
    <submittedName>
        <fullName evidence="7">N-chimaerin-like isoform X6</fullName>
    </submittedName>
</protein>
<dbReference type="GeneID" id="120057873"/>
<keyword evidence="2" id="KW-0479">Metal-binding</keyword>
<proteinExistence type="predicted"/>
<dbReference type="GO" id="GO:0046872">
    <property type="term" value="F:metal ion binding"/>
    <property type="evidence" value="ECO:0007669"/>
    <property type="project" value="UniProtKB-KW"/>
</dbReference>
<dbReference type="AlphaFoldDB" id="A0A8U1BZ93"/>
<keyword evidence="3" id="KW-0862">Zinc</keyword>
<dbReference type="InterPro" id="IPR000198">
    <property type="entry name" value="RhoGAP_dom"/>
</dbReference>
<evidence type="ECO:0000313" key="7">
    <source>
        <dbReference type="RefSeq" id="XP_038862277.1"/>
    </source>
</evidence>
<dbReference type="GO" id="GO:0005096">
    <property type="term" value="F:GTPase activator activity"/>
    <property type="evidence" value="ECO:0007669"/>
    <property type="project" value="UniProtKB-KW"/>
</dbReference>
<feature type="domain" description="Rho-GAP" evidence="5">
    <location>
        <begin position="1"/>
        <end position="230"/>
    </location>
</feature>
<keyword evidence="6" id="KW-1185">Reference proteome</keyword>
<evidence type="ECO:0000256" key="2">
    <source>
        <dbReference type="ARBA" id="ARBA00022723"/>
    </source>
</evidence>
<evidence type="ECO:0000256" key="3">
    <source>
        <dbReference type="ARBA" id="ARBA00022833"/>
    </source>
</evidence>
<keyword evidence="1" id="KW-0343">GTPase activation</keyword>
<dbReference type="InterPro" id="IPR046349">
    <property type="entry name" value="C1-like_sf"/>
</dbReference>
<evidence type="ECO:0000256" key="1">
    <source>
        <dbReference type="ARBA" id="ARBA00022468"/>
    </source>
</evidence>
<dbReference type="InterPro" id="IPR051854">
    <property type="entry name" value="Rho-type_GAP"/>
</dbReference>